<dbReference type="Proteomes" id="UP000518266">
    <property type="component" value="Unassembled WGS sequence"/>
</dbReference>
<comment type="caution">
    <text evidence="2">The sequence shown here is derived from an EMBL/GenBank/DDBJ whole genome shotgun (WGS) entry which is preliminary data.</text>
</comment>
<keyword evidence="3" id="KW-1185">Reference proteome</keyword>
<dbReference type="EMBL" id="JAAKFY010000026">
    <property type="protein sequence ID" value="KAF3833683.1"/>
    <property type="molecule type" value="Genomic_DNA"/>
</dbReference>
<sequence>MTSSNQFYKRGLLQPLLMNIPLSFQQTLATALLISATFLPNFSSVEEERAGYGGGGGLHQGIVGQQRGCIDSVFGRGDRVSPYPDWTAKVEETPGLSLIRSREVPRPSLMIDEEVRGWHPPPPPPRRTEGGAGTTAYQAWRMVREGSILETRSHPANRLSPSRVFTSHGLSPTAMTKQSSLHDNVGRLPGPRSATLDQTAESLEESAAALGEIRKTSNARRVHILKLDFSIPSPSSVRKGQMGAAESQG</sequence>
<evidence type="ECO:0000256" key="1">
    <source>
        <dbReference type="SAM" id="MobiDB-lite"/>
    </source>
</evidence>
<protein>
    <submittedName>
        <fullName evidence="2">Uncharacterized protein</fullName>
    </submittedName>
</protein>
<accession>A0A7J5XA34</accession>
<proteinExistence type="predicted"/>
<dbReference type="AlphaFoldDB" id="A0A7J5XA34"/>
<evidence type="ECO:0000313" key="2">
    <source>
        <dbReference type="EMBL" id="KAF3833683.1"/>
    </source>
</evidence>
<feature type="region of interest" description="Disordered" evidence="1">
    <location>
        <begin position="168"/>
        <end position="194"/>
    </location>
</feature>
<evidence type="ECO:0000313" key="3">
    <source>
        <dbReference type="Proteomes" id="UP000518266"/>
    </source>
</evidence>
<organism evidence="2 3">
    <name type="scientific">Dissostichus mawsoni</name>
    <name type="common">Antarctic cod</name>
    <dbReference type="NCBI Taxonomy" id="36200"/>
    <lineage>
        <taxon>Eukaryota</taxon>
        <taxon>Metazoa</taxon>
        <taxon>Chordata</taxon>
        <taxon>Craniata</taxon>
        <taxon>Vertebrata</taxon>
        <taxon>Euteleostomi</taxon>
        <taxon>Actinopterygii</taxon>
        <taxon>Neopterygii</taxon>
        <taxon>Teleostei</taxon>
        <taxon>Neoteleostei</taxon>
        <taxon>Acanthomorphata</taxon>
        <taxon>Eupercaria</taxon>
        <taxon>Perciformes</taxon>
        <taxon>Notothenioidei</taxon>
        <taxon>Nototheniidae</taxon>
        <taxon>Dissostichus</taxon>
    </lineage>
</organism>
<gene>
    <name evidence="2" type="ORF">F7725_024887</name>
</gene>
<reference evidence="2 3" key="1">
    <citation type="submission" date="2020-03" db="EMBL/GenBank/DDBJ databases">
        <title>Dissostichus mawsoni Genome sequencing and assembly.</title>
        <authorList>
            <person name="Park H."/>
        </authorList>
    </citation>
    <scope>NUCLEOTIDE SEQUENCE [LARGE SCALE GENOMIC DNA]</scope>
    <source>
        <strain evidence="2">DM0001</strain>
        <tissue evidence="2">Muscle</tissue>
    </source>
</reference>
<feature type="compositionally biased region" description="Polar residues" evidence="1">
    <location>
        <begin position="168"/>
        <end position="182"/>
    </location>
</feature>
<name>A0A7J5XA34_DISMA</name>